<dbReference type="eggNOG" id="COG4403">
    <property type="taxonomic scope" value="Bacteria"/>
</dbReference>
<dbReference type="Proteomes" id="UP000008204">
    <property type="component" value="Chromosome"/>
</dbReference>
<dbReference type="NCBIfam" id="TIGR03897">
    <property type="entry name" value="lanti_2_LanM"/>
    <property type="match status" value="1"/>
</dbReference>
<gene>
    <name evidence="3" type="ordered locus">PCC8801_1979</name>
</gene>
<dbReference type="GO" id="GO:0046872">
    <property type="term" value="F:metal ion binding"/>
    <property type="evidence" value="ECO:0007669"/>
    <property type="project" value="UniProtKB-KW"/>
</dbReference>
<dbReference type="InterPro" id="IPR017146">
    <property type="entry name" value="Lanti_2_LanM"/>
</dbReference>
<dbReference type="RefSeq" id="WP_012595288.1">
    <property type="nucleotide sequence ID" value="NC_011726.1"/>
</dbReference>
<dbReference type="PRINTS" id="PR01950">
    <property type="entry name" value="LANCSUPER"/>
</dbReference>
<dbReference type="InterPro" id="IPR007822">
    <property type="entry name" value="LANC-like"/>
</dbReference>
<dbReference type="InterPro" id="IPR025410">
    <property type="entry name" value="Lant_dehyd"/>
</dbReference>
<dbReference type="SMART" id="SM01260">
    <property type="entry name" value="LANC_like"/>
    <property type="match status" value="1"/>
</dbReference>
<dbReference type="GO" id="GO:0005975">
    <property type="term" value="P:carbohydrate metabolic process"/>
    <property type="evidence" value="ECO:0007669"/>
    <property type="project" value="InterPro"/>
</dbReference>
<dbReference type="EMBL" id="CP001287">
    <property type="protein sequence ID" value="ACK66017.1"/>
    <property type="molecule type" value="Genomic_DNA"/>
</dbReference>
<name>B7JYU0_RIPO1</name>
<organism evidence="3 4">
    <name type="scientific">Rippkaea orientalis (strain PCC 8801 / RF-1)</name>
    <name type="common">Cyanothece sp. (strain PCC 8801)</name>
    <dbReference type="NCBI Taxonomy" id="41431"/>
    <lineage>
        <taxon>Bacteria</taxon>
        <taxon>Bacillati</taxon>
        <taxon>Cyanobacteriota</taxon>
        <taxon>Cyanophyceae</taxon>
        <taxon>Oscillatoriophycideae</taxon>
        <taxon>Chroococcales</taxon>
        <taxon>Aphanothecaceae</taxon>
        <taxon>Rippkaea</taxon>
        <taxon>Rippkaea orientalis</taxon>
    </lineage>
</organism>
<keyword evidence="1" id="KW-0479">Metal-binding</keyword>
<evidence type="ECO:0000259" key="2">
    <source>
        <dbReference type="Pfam" id="PF13575"/>
    </source>
</evidence>
<evidence type="ECO:0000313" key="4">
    <source>
        <dbReference type="Proteomes" id="UP000008204"/>
    </source>
</evidence>
<dbReference type="AlphaFoldDB" id="B7JYU0"/>
<evidence type="ECO:0000313" key="3">
    <source>
        <dbReference type="EMBL" id="ACK66017.1"/>
    </source>
</evidence>
<dbReference type="GO" id="GO:0031179">
    <property type="term" value="P:peptide modification"/>
    <property type="evidence" value="ECO:0007669"/>
    <property type="project" value="InterPro"/>
</dbReference>
<dbReference type="PIRSF" id="PIRSF037228">
    <property type="entry name" value="Lant_mod_RumM"/>
    <property type="match status" value="1"/>
</dbReference>
<protein>
    <submittedName>
        <fullName evidence="3">Lanthionine synthetase C family protein</fullName>
    </submittedName>
</protein>
<dbReference type="OrthoDB" id="9148343at2"/>
<sequence length="1078" mass="123011">MNTRKIRESDLLSIVSRATFLSEKIQDAFKKKVNQQEFDQNLIDKRLKNWSRAVGGGDNLKKRINWDELDLNFLGYVLGSVDVFNNSSLPFWAETLKNILESNLPLFDPINAQNNLPIDSDNPLAFEEFYLAFIQFNRYQLYSRFSKNIIEELLTQQAYYALERRLLEQLVNLGTETLLFEFDKFRQNNIVTNKSTTSETPQKARYNTFIETLLQDKGLRFFHQYPVLARLLTTILDLWLEYTVEFLQRLQADLSLIELTFGETKNLGKVKEINTSLSDYYHQSYVLDLTFLSGKKIVYKPKNLAIDAAFYKFQDWCNQQNITLPFKVIKIINQEKYGWQEFVSPEAFGEEKEVKNFYQRAGMVLSMIYVLGGKNCQNIDLVAQGEFPIIIDADFLMSPLKKESDESESWFSNSVVKTGFLPSWEGDYLLTANAQDSSVLGGIFPQQINSSREWKFINTDQMNLVNKTVVIPPKNNVVVFQEKTVYPNNYLEEIVTGFEEIYRLLSKHKEKLLSKESPLLDFKVSQSKLILYPAVAYKILCKQSLNPQYLRNGIDFSLLLEGAARTYLSSEKKPYCWSILPAEIKALQQLTIPYFQISCDNDSLDIGLDKPLEHFFTTSSYQKLMTQLKSLDEKDLALQIQLIRLSFYAKKVHLTQGNLKDLGTYCQFSPLTSEELLEEAVRMGNALVNNAIHHGDNCNWIELEYMYKANRYRLKALDNSLFLGRIGVSLFLAALAKITGKNQFKEVALASIFSLRKAIKQGQLPLTLSERNLGIIGYGGLLYSFTKISRFLEESTLLEDGKKIVNFITKKAITKDHQLDIIFGAAGAILGLLALYQETEDQQVLDTAIDCGNHLLSQRTETFPKAWLTVSQSKKPLTGFSHGVAGIVLSLLRLFSVTGNTAYLEAAKEGIEYEKNTLDLSRQNLPDLALEQTQINSMTLLYAWCNGSAGIGLSRLGSLPILQLEDIDSEIKVALKTTQRYCQEINQDIDSLCCGTFGRTELFVVASQKLNNQEWLQDARKQAAWIIARRKENQEYCLFSHLASSDLNSNFFKGSAGIGYQLLRLAYPESFPSVLILE</sequence>
<reference evidence="4" key="1">
    <citation type="journal article" date="2011" name="MBio">
        <title>Novel metabolic attributes of the genus Cyanothece, comprising a group of unicellular nitrogen-fixing Cyanobacteria.</title>
        <authorList>
            <person name="Bandyopadhyay A."/>
            <person name="Elvitigala T."/>
            <person name="Welsh E."/>
            <person name="Stockel J."/>
            <person name="Liberton M."/>
            <person name="Min H."/>
            <person name="Sherman L.A."/>
            <person name="Pakrasi H.B."/>
        </authorList>
    </citation>
    <scope>NUCLEOTIDE SEQUENCE [LARGE SCALE GENOMIC DNA]</scope>
    <source>
        <strain evidence="4">PCC 8801</strain>
    </source>
</reference>
<dbReference type="SUPFAM" id="SSF158745">
    <property type="entry name" value="LanC-like"/>
    <property type="match status" value="1"/>
</dbReference>
<dbReference type="CDD" id="cd04792">
    <property type="entry name" value="LanM-like"/>
    <property type="match status" value="1"/>
</dbReference>
<dbReference type="InterPro" id="IPR012341">
    <property type="entry name" value="6hp_glycosidase-like_sf"/>
</dbReference>
<feature type="binding site" evidence="1">
    <location>
        <position position="993"/>
    </location>
    <ligand>
        <name>Zn(2+)</name>
        <dbReference type="ChEBI" id="CHEBI:29105"/>
    </ligand>
</feature>
<dbReference type="Pfam" id="PF13575">
    <property type="entry name" value="DUF4135"/>
    <property type="match status" value="1"/>
</dbReference>
<dbReference type="KEGG" id="cyp:PCC8801_1979"/>
<dbReference type="HOGENOM" id="CLU_009398_1_1_3"/>
<dbReference type="Pfam" id="PF05147">
    <property type="entry name" value="LANC_like"/>
    <property type="match status" value="1"/>
</dbReference>
<keyword evidence="4" id="KW-1185">Reference proteome</keyword>
<evidence type="ECO:0000256" key="1">
    <source>
        <dbReference type="PIRSR" id="PIRSR607822-1"/>
    </source>
</evidence>
<feature type="binding site" evidence="1">
    <location>
        <position position="945"/>
    </location>
    <ligand>
        <name>Zn(2+)</name>
        <dbReference type="ChEBI" id="CHEBI:29105"/>
    </ligand>
</feature>
<accession>B7JYU0</accession>
<proteinExistence type="predicted"/>
<dbReference type="STRING" id="41431.PCC8801_1979"/>
<keyword evidence="1" id="KW-0862">Zinc</keyword>
<dbReference type="Gene3D" id="1.50.10.10">
    <property type="match status" value="1"/>
</dbReference>
<feature type="domain" description="Lantibiotic biosynthesis protein dehydration" evidence="2">
    <location>
        <begin position="225"/>
        <end position="597"/>
    </location>
</feature>